<dbReference type="KEGG" id="trg:TRUGW13939_07748"/>
<keyword evidence="5 6" id="KW-0472">Membrane</keyword>
<dbReference type="InterPro" id="IPR036259">
    <property type="entry name" value="MFS_trans_sf"/>
</dbReference>
<dbReference type="Gene3D" id="1.20.1250.20">
    <property type="entry name" value="MFS general substrate transporter like domains"/>
    <property type="match status" value="1"/>
</dbReference>
<feature type="transmembrane region" description="Helical" evidence="6">
    <location>
        <begin position="472"/>
        <end position="490"/>
    </location>
</feature>
<evidence type="ECO:0000256" key="2">
    <source>
        <dbReference type="ARBA" id="ARBA00010992"/>
    </source>
</evidence>
<evidence type="ECO:0000256" key="6">
    <source>
        <dbReference type="SAM" id="Phobius"/>
    </source>
</evidence>
<accession>A0A7H8R6Y4</accession>
<feature type="transmembrane region" description="Helical" evidence="6">
    <location>
        <begin position="185"/>
        <end position="204"/>
    </location>
</feature>
<organism evidence="8 9">
    <name type="scientific">Talaromyces rugulosus</name>
    <name type="common">Penicillium rugulosum</name>
    <dbReference type="NCBI Taxonomy" id="121627"/>
    <lineage>
        <taxon>Eukaryota</taxon>
        <taxon>Fungi</taxon>
        <taxon>Dikarya</taxon>
        <taxon>Ascomycota</taxon>
        <taxon>Pezizomycotina</taxon>
        <taxon>Eurotiomycetes</taxon>
        <taxon>Eurotiomycetidae</taxon>
        <taxon>Eurotiales</taxon>
        <taxon>Trichocomaceae</taxon>
        <taxon>Talaromyces</taxon>
        <taxon>Talaromyces sect. Islandici</taxon>
    </lineage>
</organism>
<reference evidence="9" key="1">
    <citation type="submission" date="2020-06" db="EMBL/GenBank/DDBJ databases">
        <title>A chromosome-scale genome assembly of Talaromyces rugulosus W13939.</title>
        <authorList>
            <person name="Wang B."/>
            <person name="Guo L."/>
            <person name="Ye K."/>
            <person name="Wang L."/>
        </authorList>
    </citation>
    <scope>NUCLEOTIDE SEQUENCE [LARGE SCALE GENOMIC DNA]</scope>
    <source>
        <strain evidence="9">W13939</strain>
    </source>
</reference>
<dbReference type="EMBL" id="CP055901">
    <property type="protein sequence ID" value="QKX60603.1"/>
    <property type="molecule type" value="Genomic_DNA"/>
</dbReference>
<sequence length="533" mass="59462">MEQTKIETETVENCARTETMDGETTKKGALLMRSNADDLSIWQSVRQYKSLGIVAMAAAFSASLDGYQINLNGGIVANKGFIRQFASPGTTVIKGTYVSAWGGIQSAGQTVGQILLQYATEAFGRKIALYIIWLTLVMSVFIESFATRWDHWLVAKLFSGMGVGMLQSTMPLYLTEIAPTQLRGFYINAYSLWFVLGQLFASVALNKLNAVDPYDFRTPIYTQWAMIGVIIIIFILIPETPWWLVSKGKFDQASKILQRYNGKIQGYDVQQQISIMSNTIEEERRIAVQNSEQGMWAIFQGRNLIRFIIAGWPKITQQFVGLAVFNTYATYFFQYAGSKNPFLVTLILSCVQLLSMILTATLTDQFGRRPLTIYPYGVTVLSVLCLGIIGCFDYTKSSTSSLLIFFACLATFSTTGASAIGYAYAAEIPQQRLRAQTAGWSLASSNLIAIMFSFCTPLMINGTVTQWGVKTGFFFAATGAISVVIAWFILPEVTRRTPGEIDEMFEKKVNLRKFKSHVTEVQIRASQEHVEME</sequence>
<dbReference type="PROSITE" id="PS50850">
    <property type="entry name" value="MFS"/>
    <property type="match status" value="1"/>
</dbReference>
<dbReference type="PROSITE" id="PS00217">
    <property type="entry name" value="SUGAR_TRANSPORT_2"/>
    <property type="match status" value="1"/>
</dbReference>
<feature type="transmembrane region" description="Helical" evidence="6">
    <location>
        <begin position="152"/>
        <end position="173"/>
    </location>
</feature>
<dbReference type="OrthoDB" id="2544694at2759"/>
<feature type="domain" description="Major facilitator superfamily (MFS) profile" evidence="7">
    <location>
        <begin position="54"/>
        <end position="494"/>
    </location>
</feature>
<evidence type="ECO:0000256" key="4">
    <source>
        <dbReference type="ARBA" id="ARBA00022989"/>
    </source>
</evidence>
<keyword evidence="3 6" id="KW-0812">Transmembrane</keyword>
<dbReference type="GO" id="GO:0016020">
    <property type="term" value="C:membrane"/>
    <property type="evidence" value="ECO:0007669"/>
    <property type="project" value="UniProtKB-SubCell"/>
</dbReference>
<comment type="similarity">
    <text evidence="2">Belongs to the major facilitator superfamily. Sugar transporter (TC 2.A.1.1) family.</text>
</comment>
<feature type="transmembrane region" description="Helical" evidence="6">
    <location>
        <begin position="224"/>
        <end position="245"/>
    </location>
</feature>
<dbReference type="PANTHER" id="PTHR48022">
    <property type="entry name" value="PLASTIDIC GLUCOSE TRANSPORTER 4"/>
    <property type="match status" value="1"/>
</dbReference>
<evidence type="ECO:0000256" key="1">
    <source>
        <dbReference type="ARBA" id="ARBA00004141"/>
    </source>
</evidence>
<proteinExistence type="inferred from homology"/>
<feature type="transmembrane region" description="Helical" evidence="6">
    <location>
        <begin position="401"/>
        <end position="425"/>
    </location>
</feature>
<keyword evidence="9" id="KW-1185">Reference proteome</keyword>
<dbReference type="InterPro" id="IPR005829">
    <property type="entry name" value="Sugar_transporter_CS"/>
</dbReference>
<dbReference type="RefSeq" id="XP_035346779.1">
    <property type="nucleotide sequence ID" value="XM_035490886.1"/>
</dbReference>
<name>A0A7H8R6Y4_TALRU</name>
<dbReference type="SUPFAM" id="SSF103473">
    <property type="entry name" value="MFS general substrate transporter"/>
    <property type="match status" value="1"/>
</dbReference>
<feature type="transmembrane region" description="Helical" evidence="6">
    <location>
        <begin position="437"/>
        <end position="460"/>
    </location>
</feature>
<feature type="transmembrane region" description="Helical" evidence="6">
    <location>
        <begin position="374"/>
        <end position="395"/>
    </location>
</feature>
<dbReference type="Pfam" id="PF00083">
    <property type="entry name" value="Sugar_tr"/>
    <property type="match status" value="1"/>
</dbReference>
<evidence type="ECO:0000259" key="7">
    <source>
        <dbReference type="PROSITE" id="PS50850"/>
    </source>
</evidence>
<feature type="transmembrane region" description="Helical" evidence="6">
    <location>
        <begin position="127"/>
        <end position="146"/>
    </location>
</feature>
<keyword evidence="4 6" id="KW-1133">Transmembrane helix</keyword>
<dbReference type="InterPro" id="IPR050360">
    <property type="entry name" value="MFS_Sugar_Transporters"/>
</dbReference>
<evidence type="ECO:0000313" key="9">
    <source>
        <dbReference type="Proteomes" id="UP000509510"/>
    </source>
</evidence>
<protein>
    <recommendedName>
        <fullName evidence="7">Major facilitator superfamily (MFS) profile domain-containing protein</fullName>
    </recommendedName>
</protein>
<evidence type="ECO:0000313" key="8">
    <source>
        <dbReference type="EMBL" id="QKX60603.1"/>
    </source>
</evidence>
<dbReference type="PANTHER" id="PTHR48022:SF2">
    <property type="entry name" value="PLASTIDIC GLUCOSE TRANSPORTER 4"/>
    <property type="match status" value="1"/>
</dbReference>
<dbReference type="AlphaFoldDB" id="A0A7H8R6Y4"/>
<dbReference type="InterPro" id="IPR005828">
    <property type="entry name" value="MFS_sugar_transport-like"/>
</dbReference>
<dbReference type="GeneID" id="55995238"/>
<dbReference type="GO" id="GO:0005351">
    <property type="term" value="F:carbohydrate:proton symporter activity"/>
    <property type="evidence" value="ECO:0007669"/>
    <property type="project" value="TreeGrafter"/>
</dbReference>
<evidence type="ECO:0000256" key="3">
    <source>
        <dbReference type="ARBA" id="ARBA00022692"/>
    </source>
</evidence>
<dbReference type="Proteomes" id="UP000509510">
    <property type="component" value="Chromosome IV"/>
</dbReference>
<dbReference type="InterPro" id="IPR020846">
    <property type="entry name" value="MFS_dom"/>
</dbReference>
<evidence type="ECO:0000256" key="5">
    <source>
        <dbReference type="ARBA" id="ARBA00023136"/>
    </source>
</evidence>
<gene>
    <name evidence="8" type="ORF">TRUGW13939_07748</name>
</gene>
<comment type="subcellular location">
    <subcellularLocation>
        <location evidence="1">Membrane</location>
        <topology evidence="1">Multi-pass membrane protein</topology>
    </subcellularLocation>
</comment>
<feature type="transmembrane region" description="Helical" evidence="6">
    <location>
        <begin position="342"/>
        <end position="362"/>
    </location>
</feature>